<organism evidence="1 2">
    <name type="scientific">Bosea vaviloviae</name>
    <dbReference type="NCBI Taxonomy" id="1526658"/>
    <lineage>
        <taxon>Bacteria</taxon>
        <taxon>Pseudomonadati</taxon>
        <taxon>Pseudomonadota</taxon>
        <taxon>Alphaproteobacteria</taxon>
        <taxon>Hyphomicrobiales</taxon>
        <taxon>Boseaceae</taxon>
        <taxon>Bosea</taxon>
    </lineage>
</organism>
<dbReference type="RefSeq" id="WP_054209966.1">
    <property type="nucleotide sequence ID" value="NZ_LGSZ01000047.1"/>
</dbReference>
<dbReference type="OrthoDB" id="9891176at2"/>
<dbReference type="PATRIC" id="fig|1526658.3.peg.4484"/>
<dbReference type="EMBL" id="LGSZ01000047">
    <property type="protein sequence ID" value="KPH79963.1"/>
    <property type="molecule type" value="Genomic_DNA"/>
</dbReference>
<evidence type="ECO:0000313" key="2">
    <source>
        <dbReference type="Proteomes" id="UP000037822"/>
    </source>
</evidence>
<name>A0A0N1F3X9_9HYPH</name>
<keyword evidence="2" id="KW-1185">Reference proteome</keyword>
<proteinExistence type="predicted"/>
<dbReference type="AlphaFoldDB" id="A0A0N1F3X9"/>
<comment type="caution">
    <text evidence="1">The sequence shown here is derived from an EMBL/GenBank/DDBJ whole genome shotgun (WGS) entry which is preliminary data.</text>
</comment>
<dbReference type="Proteomes" id="UP000037822">
    <property type="component" value="Unassembled WGS sequence"/>
</dbReference>
<sequence>MELPQDAPLVVIASEDEYQEALAQIRAASVLPVGTPETIEAAGLSAAVRAWEQEHGTGPGTHAADAPAH</sequence>
<evidence type="ECO:0000313" key="1">
    <source>
        <dbReference type="EMBL" id="KPH79963.1"/>
    </source>
</evidence>
<reference evidence="1 2" key="1">
    <citation type="submission" date="2015-07" db="EMBL/GenBank/DDBJ databases">
        <title>Whole genome sequencing of Bosea vaviloviae isolated from cave pool.</title>
        <authorList>
            <person name="Tan N.E.H."/>
            <person name="Lee Y.P."/>
            <person name="Gan H.M."/>
            <person name="Barton H."/>
            <person name="Savka M.A."/>
        </authorList>
    </citation>
    <scope>NUCLEOTIDE SEQUENCE [LARGE SCALE GENOMIC DNA]</scope>
    <source>
        <strain evidence="1 2">SD260</strain>
    </source>
</reference>
<gene>
    <name evidence="1" type="ORF">AE618_15545</name>
</gene>
<protein>
    <submittedName>
        <fullName evidence="1">Uncharacterized protein</fullName>
    </submittedName>
</protein>
<accession>A0A0N1F3X9</accession>